<evidence type="ECO:0000313" key="9">
    <source>
        <dbReference type="Proteomes" id="UP000237822"/>
    </source>
</evidence>
<dbReference type="NCBIfam" id="TIGR02937">
    <property type="entry name" value="sigma70-ECF"/>
    <property type="match status" value="1"/>
</dbReference>
<dbReference type="InterPro" id="IPR007627">
    <property type="entry name" value="RNA_pol_sigma70_r2"/>
</dbReference>
<dbReference type="Gene3D" id="1.10.1740.10">
    <property type="match status" value="1"/>
</dbReference>
<comment type="similarity">
    <text evidence="1">Belongs to the sigma-70 factor family. ECF subfamily.</text>
</comment>
<evidence type="ECO:0000259" key="6">
    <source>
        <dbReference type="Pfam" id="PF04542"/>
    </source>
</evidence>
<feature type="domain" description="RNA polymerase sigma factor 70 region 4 type 2" evidence="7">
    <location>
        <begin position="122"/>
        <end position="173"/>
    </location>
</feature>
<dbReference type="GO" id="GO:0016987">
    <property type="term" value="F:sigma factor activity"/>
    <property type="evidence" value="ECO:0007669"/>
    <property type="project" value="UniProtKB-KW"/>
</dbReference>
<proteinExistence type="inferred from homology"/>
<accession>A0A2T0ULD4</accession>
<dbReference type="InterPro" id="IPR013324">
    <property type="entry name" value="RNA_pol_sigma_r3/r4-like"/>
</dbReference>
<organism evidence="8 9">
    <name type="scientific">Knoellia remsis</name>
    <dbReference type="NCBI Taxonomy" id="407159"/>
    <lineage>
        <taxon>Bacteria</taxon>
        <taxon>Bacillati</taxon>
        <taxon>Actinomycetota</taxon>
        <taxon>Actinomycetes</taxon>
        <taxon>Micrococcales</taxon>
        <taxon>Intrasporangiaceae</taxon>
        <taxon>Knoellia</taxon>
    </lineage>
</organism>
<evidence type="ECO:0000256" key="1">
    <source>
        <dbReference type="ARBA" id="ARBA00010641"/>
    </source>
</evidence>
<dbReference type="Pfam" id="PF08281">
    <property type="entry name" value="Sigma70_r4_2"/>
    <property type="match status" value="1"/>
</dbReference>
<dbReference type="GO" id="GO:0006352">
    <property type="term" value="P:DNA-templated transcription initiation"/>
    <property type="evidence" value="ECO:0007669"/>
    <property type="project" value="InterPro"/>
</dbReference>
<name>A0A2T0ULD4_9MICO</name>
<evidence type="ECO:0000259" key="7">
    <source>
        <dbReference type="Pfam" id="PF08281"/>
    </source>
</evidence>
<dbReference type="RefSeq" id="WP_106297462.1">
    <property type="nucleotide sequence ID" value="NZ_PVTI01000011.1"/>
</dbReference>
<dbReference type="GO" id="GO:0003677">
    <property type="term" value="F:DNA binding"/>
    <property type="evidence" value="ECO:0007669"/>
    <property type="project" value="UniProtKB-KW"/>
</dbReference>
<dbReference type="Gene3D" id="1.10.10.10">
    <property type="entry name" value="Winged helix-like DNA-binding domain superfamily/Winged helix DNA-binding domain"/>
    <property type="match status" value="1"/>
</dbReference>
<dbReference type="AlphaFoldDB" id="A0A2T0ULD4"/>
<feature type="domain" description="RNA polymerase sigma-70 region 2" evidence="6">
    <location>
        <begin position="27"/>
        <end position="93"/>
    </location>
</feature>
<dbReference type="InterPro" id="IPR013249">
    <property type="entry name" value="RNA_pol_sigma70_r4_t2"/>
</dbReference>
<dbReference type="InterPro" id="IPR014284">
    <property type="entry name" value="RNA_pol_sigma-70_dom"/>
</dbReference>
<protein>
    <submittedName>
        <fullName evidence="8">RNA polymerase ECF family sigma subunit</fullName>
    </submittedName>
</protein>
<keyword evidence="5" id="KW-0804">Transcription</keyword>
<dbReference type="Proteomes" id="UP000237822">
    <property type="component" value="Unassembled WGS sequence"/>
</dbReference>
<dbReference type="EMBL" id="PVTI01000011">
    <property type="protein sequence ID" value="PRY58749.1"/>
    <property type="molecule type" value="Genomic_DNA"/>
</dbReference>
<dbReference type="SUPFAM" id="SSF88659">
    <property type="entry name" value="Sigma3 and sigma4 domains of RNA polymerase sigma factors"/>
    <property type="match status" value="1"/>
</dbReference>
<dbReference type="Pfam" id="PF04542">
    <property type="entry name" value="Sigma70_r2"/>
    <property type="match status" value="1"/>
</dbReference>
<keyword evidence="9" id="KW-1185">Reference proteome</keyword>
<comment type="caution">
    <text evidence="8">The sequence shown here is derived from an EMBL/GenBank/DDBJ whole genome shotgun (WGS) entry which is preliminary data.</text>
</comment>
<dbReference type="OrthoDB" id="3747638at2"/>
<dbReference type="SUPFAM" id="SSF88946">
    <property type="entry name" value="Sigma2 domain of RNA polymerase sigma factors"/>
    <property type="match status" value="1"/>
</dbReference>
<evidence type="ECO:0000256" key="4">
    <source>
        <dbReference type="ARBA" id="ARBA00023125"/>
    </source>
</evidence>
<dbReference type="InterPro" id="IPR013325">
    <property type="entry name" value="RNA_pol_sigma_r2"/>
</dbReference>
<dbReference type="InterPro" id="IPR036388">
    <property type="entry name" value="WH-like_DNA-bd_sf"/>
</dbReference>
<dbReference type="NCBIfam" id="NF007225">
    <property type="entry name" value="PRK09643.1"/>
    <property type="match status" value="1"/>
</dbReference>
<sequence>MSDDEGVDDRALVSRHVAGDRDAFGELFRRHRDRLWAVAMRTCGDRELAADAVQDGFVNAFRRAGSYRGDAAVSTWLHRIVVNACLDRMRRERDVLRRAGDAADIDVVDPLDRHDAAETALDVWAALARLPEHQRLALVLVDMHGMPVSEAAAVLEVAEGTVKSRCARGRSALAELLGEGSPGRTGPAREPEGLS</sequence>
<dbReference type="InterPro" id="IPR039425">
    <property type="entry name" value="RNA_pol_sigma-70-like"/>
</dbReference>
<keyword evidence="2" id="KW-0805">Transcription regulation</keyword>
<dbReference type="PANTHER" id="PTHR43133:SF50">
    <property type="entry name" value="ECF RNA POLYMERASE SIGMA FACTOR SIGM"/>
    <property type="match status" value="1"/>
</dbReference>
<evidence type="ECO:0000256" key="5">
    <source>
        <dbReference type="ARBA" id="ARBA00023163"/>
    </source>
</evidence>
<evidence type="ECO:0000256" key="2">
    <source>
        <dbReference type="ARBA" id="ARBA00023015"/>
    </source>
</evidence>
<reference evidence="8 9" key="1">
    <citation type="submission" date="2018-03" db="EMBL/GenBank/DDBJ databases">
        <title>Genomic Encyclopedia of Archaeal and Bacterial Type Strains, Phase II (KMG-II): from individual species to whole genera.</title>
        <authorList>
            <person name="Goeker M."/>
        </authorList>
    </citation>
    <scope>NUCLEOTIDE SEQUENCE [LARGE SCALE GENOMIC DNA]</scope>
    <source>
        <strain evidence="8 9">ATCC BAA-1496</strain>
    </source>
</reference>
<keyword evidence="4" id="KW-0238">DNA-binding</keyword>
<keyword evidence="3" id="KW-0731">Sigma factor</keyword>
<dbReference type="PANTHER" id="PTHR43133">
    <property type="entry name" value="RNA POLYMERASE ECF-TYPE SIGMA FACTO"/>
    <property type="match status" value="1"/>
</dbReference>
<evidence type="ECO:0000256" key="3">
    <source>
        <dbReference type="ARBA" id="ARBA00023082"/>
    </source>
</evidence>
<gene>
    <name evidence="8" type="ORF">BCF74_11130</name>
</gene>
<evidence type="ECO:0000313" key="8">
    <source>
        <dbReference type="EMBL" id="PRY58749.1"/>
    </source>
</evidence>